<dbReference type="PANTHER" id="PTHR35011">
    <property type="entry name" value="2,3-DIKETO-L-GULONATE TRAP TRANSPORTER SMALL PERMEASE PROTEIN YIAM"/>
    <property type="match status" value="1"/>
</dbReference>
<evidence type="ECO:0000313" key="11">
    <source>
        <dbReference type="EMBL" id="MFD1262881.1"/>
    </source>
</evidence>
<dbReference type="InterPro" id="IPR055348">
    <property type="entry name" value="DctQ"/>
</dbReference>
<proteinExistence type="inferred from homology"/>
<comment type="function">
    <text evidence="9">Part of the tripartite ATP-independent periplasmic (TRAP) transport system.</text>
</comment>
<comment type="subcellular location">
    <subcellularLocation>
        <location evidence="1 9">Cell inner membrane</location>
        <topology evidence="1 9">Multi-pass membrane protein</topology>
    </subcellularLocation>
</comment>
<keyword evidence="6 9" id="KW-1133">Transmembrane helix</keyword>
<keyword evidence="5 9" id="KW-0812">Transmembrane</keyword>
<evidence type="ECO:0000256" key="7">
    <source>
        <dbReference type="ARBA" id="ARBA00023136"/>
    </source>
</evidence>
<dbReference type="InterPro" id="IPR007387">
    <property type="entry name" value="TRAP_DctQ"/>
</dbReference>
<evidence type="ECO:0000313" key="12">
    <source>
        <dbReference type="Proteomes" id="UP001597158"/>
    </source>
</evidence>
<keyword evidence="7 9" id="KW-0472">Membrane</keyword>
<feature type="transmembrane region" description="Helical" evidence="9">
    <location>
        <begin position="85"/>
        <end position="106"/>
    </location>
</feature>
<evidence type="ECO:0000256" key="5">
    <source>
        <dbReference type="ARBA" id="ARBA00022692"/>
    </source>
</evidence>
<evidence type="ECO:0000256" key="8">
    <source>
        <dbReference type="ARBA" id="ARBA00038436"/>
    </source>
</evidence>
<feature type="transmembrane region" description="Helical" evidence="9">
    <location>
        <begin position="126"/>
        <end position="146"/>
    </location>
</feature>
<dbReference type="RefSeq" id="WP_002926790.1">
    <property type="nucleotide sequence ID" value="NZ_JARQZE010000025.1"/>
</dbReference>
<keyword evidence="4 9" id="KW-0997">Cell inner membrane</keyword>
<protein>
    <recommendedName>
        <fullName evidence="9">TRAP transporter small permease protein</fullName>
    </recommendedName>
</protein>
<accession>A0ABW3WAD7</accession>
<name>A0ABW3WAD7_9RHOO</name>
<organism evidence="11 12">
    <name type="scientific">Thauera mechernichensis</name>
    <dbReference type="NCBI Taxonomy" id="82788"/>
    <lineage>
        <taxon>Bacteria</taxon>
        <taxon>Pseudomonadati</taxon>
        <taxon>Pseudomonadota</taxon>
        <taxon>Betaproteobacteria</taxon>
        <taxon>Rhodocyclales</taxon>
        <taxon>Zoogloeaceae</taxon>
        <taxon>Thauera</taxon>
    </lineage>
</organism>
<evidence type="ECO:0000259" key="10">
    <source>
        <dbReference type="Pfam" id="PF04290"/>
    </source>
</evidence>
<dbReference type="Pfam" id="PF04290">
    <property type="entry name" value="DctQ"/>
    <property type="match status" value="1"/>
</dbReference>
<dbReference type="PANTHER" id="PTHR35011:SF10">
    <property type="entry name" value="TRAP TRANSPORTER SMALL PERMEASE PROTEIN"/>
    <property type="match status" value="1"/>
</dbReference>
<evidence type="ECO:0000256" key="2">
    <source>
        <dbReference type="ARBA" id="ARBA00022448"/>
    </source>
</evidence>
<gene>
    <name evidence="11" type="ORF">ACFQ4M_04745</name>
</gene>
<keyword evidence="2 9" id="KW-0813">Transport</keyword>
<sequence length="173" mass="18965">MRAFLDSLYRLSGALAAVGMIFTLVMVAAGVFTRPFNIYLPGTDDYAGYAMAACGFLALAYTFKHGEHIRVSLVIERLGPGMRRVAEWFAHGAGVVVASMLAWYAVRLAWQSHEFEEISQGIDATPLWIPQLSMAIGSVILLIAVVDDFIQVSLGREPQRLAKASAEEMAHME</sequence>
<keyword evidence="12" id="KW-1185">Reference proteome</keyword>
<feature type="transmembrane region" description="Helical" evidence="9">
    <location>
        <begin position="46"/>
        <end position="64"/>
    </location>
</feature>
<comment type="similarity">
    <text evidence="8 9">Belongs to the TRAP transporter small permease family.</text>
</comment>
<reference evidence="12" key="1">
    <citation type="journal article" date="2019" name="Int. J. Syst. Evol. Microbiol.">
        <title>The Global Catalogue of Microorganisms (GCM) 10K type strain sequencing project: providing services to taxonomists for standard genome sequencing and annotation.</title>
        <authorList>
            <consortium name="The Broad Institute Genomics Platform"/>
            <consortium name="The Broad Institute Genome Sequencing Center for Infectious Disease"/>
            <person name="Wu L."/>
            <person name="Ma J."/>
        </authorList>
    </citation>
    <scope>NUCLEOTIDE SEQUENCE [LARGE SCALE GENOMIC DNA]</scope>
    <source>
        <strain evidence="12">CCUG 48884</strain>
    </source>
</reference>
<evidence type="ECO:0000256" key="1">
    <source>
        <dbReference type="ARBA" id="ARBA00004429"/>
    </source>
</evidence>
<comment type="subunit">
    <text evidence="9">The complex comprises the extracytoplasmic solute receptor protein and the two transmembrane proteins.</text>
</comment>
<feature type="domain" description="Tripartite ATP-independent periplasmic transporters DctQ component" evidence="10">
    <location>
        <begin position="24"/>
        <end position="152"/>
    </location>
</feature>
<evidence type="ECO:0000256" key="9">
    <source>
        <dbReference type="RuleBase" id="RU369079"/>
    </source>
</evidence>
<comment type="caution">
    <text evidence="11">The sequence shown here is derived from an EMBL/GenBank/DDBJ whole genome shotgun (WGS) entry which is preliminary data.</text>
</comment>
<evidence type="ECO:0000256" key="4">
    <source>
        <dbReference type="ARBA" id="ARBA00022519"/>
    </source>
</evidence>
<dbReference type="EMBL" id="JBHTMC010000009">
    <property type="protein sequence ID" value="MFD1262881.1"/>
    <property type="molecule type" value="Genomic_DNA"/>
</dbReference>
<evidence type="ECO:0000256" key="6">
    <source>
        <dbReference type="ARBA" id="ARBA00022989"/>
    </source>
</evidence>
<evidence type="ECO:0000256" key="3">
    <source>
        <dbReference type="ARBA" id="ARBA00022475"/>
    </source>
</evidence>
<keyword evidence="3" id="KW-1003">Cell membrane</keyword>
<feature type="transmembrane region" description="Helical" evidence="9">
    <location>
        <begin position="12"/>
        <end position="34"/>
    </location>
</feature>
<dbReference type="Proteomes" id="UP001597158">
    <property type="component" value="Unassembled WGS sequence"/>
</dbReference>